<dbReference type="Proteomes" id="UP000180194">
    <property type="component" value="Unassembled WGS sequence"/>
</dbReference>
<sequence length="160" mass="19202">MNLRNKTVINNEIMELGKEFWGLLSFETNLTGLYEYLELNKFGVALTTLANWIVFPELMPPDIRNSIRLKIIARYQTEEYKTIPYVLMTKEQTDVYEHTLELLNFKYNNVTSFPGAYKRIYSMRKESFEAVLHQFIKYGYLDKESMFKYYDYYLETQEGK</sequence>
<dbReference type="EMBL" id="MBRJ01000059">
    <property type="protein sequence ID" value="OHX41382.1"/>
    <property type="molecule type" value="Genomic_DNA"/>
</dbReference>
<comment type="caution">
    <text evidence="1">The sequence shown here is derived from an EMBL/GenBank/DDBJ whole genome shotgun (WGS) entry which is preliminary data.</text>
</comment>
<evidence type="ECO:0000313" key="2">
    <source>
        <dbReference type="Proteomes" id="UP000180194"/>
    </source>
</evidence>
<keyword evidence="2" id="KW-1185">Reference proteome</keyword>
<gene>
    <name evidence="1" type="ORF">BBV17_28710</name>
</gene>
<name>A0ABX3CKG7_9BACI</name>
<organism evidence="1 2">
    <name type="scientific">Cytobacillus oceanisediminis</name>
    <dbReference type="NCBI Taxonomy" id="665099"/>
    <lineage>
        <taxon>Bacteria</taxon>
        <taxon>Bacillati</taxon>
        <taxon>Bacillota</taxon>
        <taxon>Bacilli</taxon>
        <taxon>Bacillales</taxon>
        <taxon>Bacillaceae</taxon>
        <taxon>Cytobacillus</taxon>
    </lineage>
</organism>
<proteinExistence type="predicted"/>
<reference evidence="1 2" key="1">
    <citation type="submission" date="2016-07" db="EMBL/GenBank/DDBJ databases">
        <title>Bacillus oceanisediminis whole genome.</title>
        <authorList>
            <person name="Pal Y."/>
            <person name="Verma A."/>
            <person name="Mual P."/>
            <person name="Srinivasan K."/>
        </authorList>
    </citation>
    <scope>NUCLEOTIDE SEQUENCE [LARGE SCALE GENOMIC DNA]</scope>
    <source>
        <strain evidence="1 2">Bhandara28</strain>
    </source>
</reference>
<accession>A0ABX3CKG7</accession>
<protein>
    <submittedName>
        <fullName evidence="1">Uncharacterized protein</fullName>
    </submittedName>
</protein>
<evidence type="ECO:0000313" key="1">
    <source>
        <dbReference type="EMBL" id="OHX41382.1"/>
    </source>
</evidence>